<dbReference type="KEGG" id="kme:H0A61_01981"/>
<evidence type="ECO:0000259" key="6">
    <source>
        <dbReference type="Pfam" id="PF08544"/>
    </source>
</evidence>
<keyword evidence="3 7" id="KW-0418">Kinase</keyword>
<keyword evidence="4" id="KW-0067">ATP-binding</keyword>
<dbReference type="Proteomes" id="UP000662904">
    <property type="component" value="Chromosome"/>
</dbReference>
<keyword evidence="8" id="KW-1185">Reference proteome</keyword>
<dbReference type="PANTHER" id="PTHR43527">
    <property type="entry name" value="4-DIPHOSPHOCYTIDYL-2-C-METHYL-D-ERYTHRITOL KINASE, CHLOROPLASTIC"/>
    <property type="match status" value="1"/>
</dbReference>
<evidence type="ECO:0000256" key="4">
    <source>
        <dbReference type="ARBA" id="ARBA00022840"/>
    </source>
</evidence>
<dbReference type="SUPFAM" id="SSF54211">
    <property type="entry name" value="Ribosomal protein S5 domain 2-like"/>
    <property type="match status" value="1"/>
</dbReference>
<dbReference type="InterPro" id="IPR006204">
    <property type="entry name" value="GHMP_kinase_N_dom"/>
</dbReference>
<dbReference type="EC" id="2.7.1.177" evidence="7"/>
<dbReference type="Gene3D" id="3.30.230.10">
    <property type="match status" value="1"/>
</dbReference>
<dbReference type="InterPro" id="IPR013750">
    <property type="entry name" value="GHMP_kinase_C_dom"/>
</dbReference>
<dbReference type="InterPro" id="IPR020568">
    <property type="entry name" value="Ribosomal_Su5_D2-typ_SF"/>
</dbReference>
<dbReference type="RefSeq" id="WP_206706957.1">
    <property type="nucleotide sequence ID" value="NZ_CP059066.1"/>
</dbReference>
<feature type="domain" description="GHMP kinase N-terminal" evidence="5">
    <location>
        <begin position="62"/>
        <end position="128"/>
    </location>
</feature>
<dbReference type="PIRSF" id="PIRSF033887">
    <property type="entry name" value="PduX"/>
    <property type="match status" value="1"/>
</dbReference>
<dbReference type="InterPro" id="IPR012363">
    <property type="entry name" value="PduX"/>
</dbReference>
<evidence type="ECO:0000259" key="5">
    <source>
        <dbReference type="Pfam" id="PF00288"/>
    </source>
</evidence>
<protein>
    <submittedName>
        <fullName evidence="7">L-threonine kinase</fullName>
        <ecNumber evidence="7">2.7.1.177</ecNumber>
    </submittedName>
</protein>
<evidence type="ECO:0000256" key="1">
    <source>
        <dbReference type="ARBA" id="ARBA00022679"/>
    </source>
</evidence>
<dbReference type="Pfam" id="PF08544">
    <property type="entry name" value="GHMP_kinases_C"/>
    <property type="match status" value="1"/>
</dbReference>
<proteinExistence type="predicted"/>
<dbReference type="InterPro" id="IPR014721">
    <property type="entry name" value="Ribsml_uS5_D2-typ_fold_subgr"/>
</dbReference>
<name>A0A8A0RQX4_9FIRM</name>
<dbReference type="PANTHER" id="PTHR43527:SF1">
    <property type="entry name" value="L-THREONINE KINASE"/>
    <property type="match status" value="1"/>
</dbReference>
<evidence type="ECO:0000256" key="3">
    <source>
        <dbReference type="ARBA" id="ARBA00022777"/>
    </source>
</evidence>
<dbReference type="Pfam" id="PF00288">
    <property type="entry name" value="GHMP_kinases_N"/>
    <property type="match status" value="1"/>
</dbReference>
<organism evidence="7 8">
    <name type="scientific">Koleobacter methoxysyntrophicus</name>
    <dbReference type="NCBI Taxonomy" id="2751313"/>
    <lineage>
        <taxon>Bacteria</taxon>
        <taxon>Bacillati</taxon>
        <taxon>Bacillota</taxon>
        <taxon>Clostridia</taxon>
        <taxon>Koleobacterales</taxon>
        <taxon>Koleobacteraceae</taxon>
        <taxon>Koleobacter</taxon>
    </lineage>
</organism>
<feature type="domain" description="GHMP kinase C-terminal" evidence="6">
    <location>
        <begin position="203"/>
        <end position="257"/>
    </location>
</feature>
<dbReference type="AlphaFoldDB" id="A0A8A0RQX4"/>
<accession>A0A8A0RQX4</accession>
<evidence type="ECO:0000313" key="8">
    <source>
        <dbReference type="Proteomes" id="UP000662904"/>
    </source>
</evidence>
<sequence length="297" mass="31454">MAGFVEAVARCPGSCGELVEGSRGGHSFLITCPVNIYSYVKVTLDRNIRGITGPHDRVKTVAAVEKTLEYMGVKGVGGWISVDSQIPVGAGMASSTADITAACMAASAALGKELSMDEIADIALSIEPSDGVMYKGIVAFDFIKGSIREFLGMPPPIDILIADMGGRVETLDFYKRDNLGELNKKREPEVLKAADLVTRGIKLADPDLIGRGATISALANQDLLLKPQLPNIIDIAKELGALGVNTAHSGTVIGIMFSAGSIVLDDVERIIKLKVEGIKRFFKAKITGEGPQVIRKG</sequence>
<evidence type="ECO:0000256" key="2">
    <source>
        <dbReference type="ARBA" id="ARBA00022741"/>
    </source>
</evidence>
<keyword evidence="2" id="KW-0547">Nucleotide-binding</keyword>
<dbReference type="EMBL" id="CP059066">
    <property type="protein sequence ID" value="QSQ09606.1"/>
    <property type="molecule type" value="Genomic_DNA"/>
</dbReference>
<reference evidence="7" key="1">
    <citation type="submission" date="2020-07" db="EMBL/GenBank/DDBJ databases">
        <title>Koleobacter methoxysyntrophicus gen. nov., sp. nov., a novel anaerobic bacterium isolated from deep subsurface oil field and proposal of Koleobacterales ord. nov. in the phylum Firmicutes.</title>
        <authorList>
            <person name="Sakamoto S."/>
            <person name="Tamaki H."/>
        </authorList>
    </citation>
    <scope>NUCLEOTIDE SEQUENCE</scope>
    <source>
        <strain evidence="7">NRmbB1</strain>
    </source>
</reference>
<gene>
    <name evidence="7" type="primary">pduX</name>
    <name evidence="7" type="ORF">H0A61_01981</name>
</gene>
<dbReference type="GO" id="GO:0005524">
    <property type="term" value="F:ATP binding"/>
    <property type="evidence" value="ECO:0007669"/>
    <property type="project" value="UniProtKB-KW"/>
</dbReference>
<dbReference type="GO" id="GO:0016301">
    <property type="term" value="F:kinase activity"/>
    <property type="evidence" value="ECO:0007669"/>
    <property type="project" value="UniProtKB-KW"/>
</dbReference>
<evidence type="ECO:0000313" key="7">
    <source>
        <dbReference type="EMBL" id="QSQ09606.1"/>
    </source>
</evidence>
<keyword evidence="1 7" id="KW-0808">Transferase</keyword>